<organism evidence="2 3">
    <name type="scientific">candidate division KD3-62 bacterium DG_56</name>
    <dbReference type="NCBI Taxonomy" id="1704032"/>
    <lineage>
        <taxon>Bacteria</taxon>
        <taxon>candidate division KD3-62</taxon>
    </lineage>
</organism>
<reference evidence="2 3" key="1">
    <citation type="journal article" date="2015" name="Microbiome">
        <title>Genomic resolution of linkages in carbon, nitrogen, and sulfur cycling among widespread estuary sediment bacteria.</title>
        <authorList>
            <person name="Baker B.J."/>
            <person name="Lazar C.S."/>
            <person name="Teske A.P."/>
            <person name="Dick G.J."/>
        </authorList>
    </citation>
    <scope>NUCLEOTIDE SEQUENCE [LARGE SCALE GENOMIC DNA]</scope>
    <source>
        <strain evidence="2">DG_56</strain>
    </source>
</reference>
<feature type="chain" id="PRO_5006640168" evidence="1">
    <location>
        <begin position="26"/>
        <end position="75"/>
    </location>
</feature>
<keyword evidence="1" id="KW-0732">Signal</keyword>
<accession>A0A0S7XNT0</accession>
<comment type="caution">
    <text evidence="2">The sequence shown here is derived from an EMBL/GenBank/DDBJ whole genome shotgun (WGS) entry which is preliminary data.</text>
</comment>
<gene>
    <name evidence="2" type="ORF">AMK68_03850</name>
</gene>
<dbReference type="Proteomes" id="UP000052020">
    <property type="component" value="Unassembled WGS sequence"/>
</dbReference>
<sequence>MDRRHMLAIMLLAALCLSAPALCLAADDDAILQAITAKADAVRDMHYQAVWETPDGYPMLTVDYWYAAPDRMRVA</sequence>
<feature type="signal peptide" evidence="1">
    <location>
        <begin position="1"/>
        <end position="25"/>
    </location>
</feature>
<evidence type="ECO:0000256" key="1">
    <source>
        <dbReference type="SAM" id="SignalP"/>
    </source>
</evidence>
<protein>
    <submittedName>
        <fullName evidence="2">Uncharacterized protein</fullName>
    </submittedName>
</protein>
<dbReference type="AlphaFoldDB" id="A0A0S7XNT0"/>
<dbReference type="EMBL" id="LIZY01000083">
    <property type="protein sequence ID" value="KPJ63484.1"/>
    <property type="molecule type" value="Genomic_DNA"/>
</dbReference>
<evidence type="ECO:0000313" key="2">
    <source>
        <dbReference type="EMBL" id="KPJ63484.1"/>
    </source>
</evidence>
<evidence type="ECO:0000313" key="3">
    <source>
        <dbReference type="Proteomes" id="UP000052020"/>
    </source>
</evidence>
<feature type="non-terminal residue" evidence="2">
    <location>
        <position position="75"/>
    </location>
</feature>
<name>A0A0S7XNT0_9BACT</name>
<proteinExistence type="predicted"/>